<feature type="compositionally biased region" description="Low complexity" evidence="2">
    <location>
        <begin position="42"/>
        <end position="68"/>
    </location>
</feature>
<evidence type="ECO:0000256" key="2">
    <source>
        <dbReference type="SAM" id="MobiDB-lite"/>
    </source>
</evidence>
<feature type="region of interest" description="Disordered" evidence="2">
    <location>
        <begin position="1"/>
        <end position="107"/>
    </location>
</feature>
<gene>
    <name evidence="5" type="ORF">ABHD89_000960</name>
</gene>
<protein>
    <recommendedName>
        <fullName evidence="4">NOMO second beta-sandwich domain-containing protein</fullName>
    </recommendedName>
</protein>
<organism evidence="5 6">
    <name type="scientific">Salinicoccus halitifaciens</name>
    <dbReference type="NCBI Taxonomy" id="1073415"/>
    <lineage>
        <taxon>Bacteria</taxon>
        <taxon>Bacillati</taxon>
        <taxon>Bacillota</taxon>
        <taxon>Bacilli</taxon>
        <taxon>Bacillales</taxon>
        <taxon>Staphylococcaceae</taxon>
        <taxon>Salinicoccus</taxon>
    </lineage>
</organism>
<dbReference type="InterPro" id="IPR055074">
    <property type="entry name" value="NOMO1-3_2nd"/>
</dbReference>
<dbReference type="SUPFAM" id="SSF49478">
    <property type="entry name" value="Cna protein B-type domain"/>
    <property type="match status" value="1"/>
</dbReference>
<name>A0ABV2E807_9STAP</name>
<comment type="caution">
    <text evidence="5">The sequence shown here is derived from an EMBL/GenBank/DDBJ whole genome shotgun (WGS) entry which is preliminary data.</text>
</comment>
<sequence length="278" mass="31249">MNEQAVDDQEEEDTDNNQESNGDTGDSEEEPSGTFPGDSYDDNTYYNDDYNNYNDNGYNEFNDGYYNDEPSEWEPVEEYIEPEPEPEPQPEPEPEPEPQPEPEPIIEVPVIEDPVVEEPAEEDEPRVVNVDILPVEAFSIEGTVMDDENLGVGGVELTLTGDGFEEQTIESEEDGSFSFEDIPSGQYEIEVEAAEYEVAEAPEEIELTDRSKRGLRIALASAEEEVTEEEDEAVETEEVVLSEEAAGFTSMDWTLIITGTVFILISLFVFILKKLRNN</sequence>
<accession>A0ABV2E807</accession>
<reference evidence="5 6" key="1">
    <citation type="submission" date="2024-05" db="EMBL/GenBank/DDBJ databases">
        <title>Genomic Encyclopedia of Type Strains, Phase IV (KMG-IV): sequencing the most valuable type-strain genomes for metagenomic binning, comparative biology and taxonomic classification.</title>
        <authorList>
            <person name="Goeker M."/>
        </authorList>
    </citation>
    <scope>NUCLEOTIDE SEQUENCE [LARGE SCALE GENOMIC DNA]</scope>
    <source>
        <strain evidence="5 6">DSM 25286</strain>
    </source>
</reference>
<evidence type="ECO:0000256" key="3">
    <source>
        <dbReference type="SAM" id="Phobius"/>
    </source>
</evidence>
<feature type="compositionally biased region" description="Acidic residues" evidence="2">
    <location>
        <begin position="69"/>
        <end position="100"/>
    </location>
</feature>
<dbReference type="RefSeq" id="WP_230821448.1">
    <property type="nucleotide sequence ID" value="NZ_JAJNCU010000003.1"/>
</dbReference>
<dbReference type="Proteomes" id="UP001549019">
    <property type="component" value="Unassembled WGS sequence"/>
</dbReference>
<keyword evidence="3" id="KW-1133">Transmembrane helix</keyword>
<keyword evidence="1" id="KW-0175">Coiled coil</keyword>
<dbReference type="EMBL" id="JBDZDV010000002">
    <property type="protein sequence ID" value="MET3110558.1"/>
    <property type="molecule type" value="Genomic_DNA"/>
</dbReference>
<evidence type="ECO:0000313" key="6">
    <source>
        <dbReference type="Proteomes" id="UP001549019"/>
    </source>
</evidence>
<keyword evidence="6" id="KW-1185">Reference proteome</keyword>
<keyword evidence="3" id="KW-0812">Transmembrane</keyword>
<dbReference type="Gene3D" id="2.60.40.1120">
    <property type="entry name" value="Carboxypeptidase-like, regulatory domain"/>
    <property type="match status" value="1"/>
</dbReference>
<dbReference type="Pfam" id="PF22904">
    <property type="entry name" value="NOMO1-like_2nd"/>
    <property type="match status" value="1"/>
</dbReference>
<evidence type="ECO:0000256" key="1">
    <source>
        <dbReference type="SAM" id="Coils"/>
    </source>
</evidence>
<evidence type="ECO:0000259" key="4">
    <source>
        <dbReference type="Pfam" id="PF22904"/>
    </source>
</evidence>
<feature type="compositionally biased region" description="Acidic residues" evidence="2">
    <location>
        <begin position="1"/>
        <end position="16"/>
    </location>
</feature>
<feature type="domain" description="NOMO second beta-sandwich" evidence="4">
    <location>
        <begin position="138"/>
        <end position="211"/>
    </location>
</feature>
<feature type="transmembrane region" description="Helical" evidence="3">
    <location>
        <begin position="253"/>
        <end position="272"/>
    </location>
</feature>
<feature type="coiled-coil region" evidence="1">
    <location>
        <begin position="212"/>
        <end position="239"/>
    </location>
</feature>
<proteinExistence type="predicted"/>
<keyword evidence="3" id="KW-0472">Membrane</keyword>
<evidence type="ECO:0000313" key="5">
    <source>
        <dbReference type="EMBL" id="MET3110558.1"/>
    </source>
</evidence>